<accession>A0ABT8KGC4</accession>
<keyword evidence="1" id="KW-0812">Transmembrane</keyword>
<dbReference type="Proteomes" id="UP001172082">
    <property type="component" value="Unassembled WGS sequence"/>
</dbReference>
<keyword evidence="1" id="KW-1133">Transmembrane helix</keyword>
<dbReference type="RefSeq" id="WP_346749794.1">
    <property type="nucleotide sequence ID" value="NZ_JAUJEA010000001.1"/>
</dbReference>
<organism evidence="2 3">
    <name type="scientific">Splendidivirga corallicola</name>
    <dbReference type="NCBI Taxonomy" id="3051826"/>
    <lineage>
        <taxon>Bacteria</taxon>
        <taxon>Pseudomonadati</taxon>
        <taxon>Bacteroidota</taxon>
        <taxon>Cytophagia</taxon>
        <taxon>Cytophagales</taxon>
        <taxon>Splendidivirgaceae</taxon>
        <taxon>Splendidivirga</taxon>
    </lineage>
</organism>
<comment type="caution">
    <text evidence="2">The sequence shown here is derived from an EMBL/GenBank/DDBJ whole genome shotgun (WGS) entry which is preliminary data.</text>
</comment>
<keyword evidence="3" id="KW-1185">Reference proteome</keyword>
<evidence type="ECO:0000313" key="3">
    <source>
        <dbReference type="Proteomes" id="UP001172082"/>
    </source>
</evidence>
<protein>
    <submittedName>
        <fullName evidence="2">Uncharacterized protein</fullName>
    </submittedName>
</protein>
<evidence type="ECO:0000313" key="2">
    <source>
        <dbReference type="EMBL" id="MDN5199762.1"/>
    </source>
</evidence>
<evidence type="ECO:0000256" key="1">
    <source>
        <dbReference type="SAM" id="Phobius"/>
    </source>
</evidence>
<proteinExistence type="predicted"/>
<gene>
    <name evidence="2" type="ORF">QQ008_00270</name>
</gene>
<keyword evidence="1" id="KW-0472">Membrane</keyword>
<dbReference type="EMBL" id="JAUJEA010000001">
    <property type="protein sequence ID" value="MDN5199762.1"/>
    <property type="molecule type" value="Genomic_DNA"/>
</dbReference>
<feature type="transmembrane region" description="Helical" evidence="1">
    <location>
        <begin position="28"/>
        <end position="46"/>
    </location>
</feature>
<name>A0ABT8KGC4_9BACT</name>
<reference evidence="2" key="1">
    <citation type="submission" date="2023-06" db="EMBL/GenBank/DDBJ databases">
        <title>Genomic of Parafulvivirga corallium.</title>
        <authorList>
            <person name="Wang G."/>
        </authorList>
    </citation>
    <scope>NUCLEOTIDE SEQUENCE</scope>
    <source>
        <strain evidence="2">BMA10</strain>
    </source>
</reference>
<sequence>MIRRLIEGFYDKVFSSSKEEEVPYANKVFMFIFSIATFTFIIFIAVKDILKNLDK</sequence>